<feature type="signal peptide" evidence="9">
    <location>
        <begin position="1"/>
        <end position="27"/>
    </location>
</feature>
<sequence>MSRWKYAARSMSIVLLLFAAACGSAGGGGSGDTPATPAEQPKVEQTAQHADGESHEEPAASEPEPATSGPAEGVEAPPAEEPAKTEEPADEPPEQPAEEPVEKPAAQPEPDPAPPPPKAEPVRHVVEIVDFAFSQDRLEINAGDTVVFVNKDAVGHTATAEDGSFDTGILKQGEEKEVTFAEAGEFPYICTPHPGMKATILVK</sequence>
<dbReference type="InterPro" id="IPR052721">
    <property type="entry name" value="ET_Amicyanin"/>
</dbReference>
<comment type="subcellular location">
    <subcellularLocation>
        <location evidence="1">Periplasm</location>
    </subcellularLocation>
</comment>
<dbReference type="InterPro" id="IPR008972">
    <property type="entry name" value="Cupredoxin"/>
</dbReference>
<evidence type="ECO:0000313" key="11">
    <source>
        <dbReference type="EMBL" id="TLS48476.1"/>
    </source>
</evidence>
<keyword evidence="9" id="KW-0732">Signal</keyword>
<evidence type="ECO:0000256" key="5">
    <source>
        <dbReference type="ARBA" id="ARBA00022982"/>
    </source>
</evidence>
<keyword evidence="4" id="KW-0574">Periplasm</keyword>
<keyword evidence="5" id="KW-0249">Electron transport</keyword>
<dbReference type="RefSeq" id="WP_138198141.1">
    <property type="nucleotide sequence ID" value="NZ_VCIW01000035.1"/>
</dbReference>
<feature type="binding site" evidence="7">
    <location>
        <position position="156"/>
    </location>
    <ligand>
        <name>Cu cation</name>
        <dbReference type="ChEBI" id="CHEBI:23378"/>
    </ligand>
</feature>
<dbReference type="PRINTS" id="PR00155">
    <property type="entry name" value="AMICYANIN"/>
</dbReference>
<dbReference type="Pfam" id="PF00127">
    <property type="entry name" value="Copper-bind"/>
    <property type="match status" value="1"/>
</dbReference>
<reference evidence="11 12" key="1">
    <citation type="submission" date="2019-05" db="EMBL/GenBank/DDBJ databases">
        <authorList>
            <person name="Narsing Rao M.P."/>
            <person name="Li W.J."/>
        </authorList>
    </citation>
    <scope>NUCLEOTIDE SEQUENCE [LARGE SCALE GENOMIC DNA]</scope>
    <source>
        <strain evidence="11 12">SYSU_K30003</strain>
    </source>
</reference>
<feature type="chain" id="PRO_5038700052" description="Blue (type 1) copper domain-containing protein" evidence="9">
    <location>
        <begin position="28"/>
        <end position="203"/>
    </location>
</feature>
<evidence type="ECO:0000256" key="6">
    <source>
        <dbReference type="ARBA" id="ARBA00023008"/>
    </source>
</evidence>
<dbReference type="Gene3D" id="2.60.40.420">
    <property type="entry name" value="Cupredoxins - blue copper proteins"/>
    <property type="match status" value="1"/>
</dbReference>
<evidence type="ECO:0000256" key="1">
    <source>
        <dbReference type="ARBA" id="ARBA00004418"/>
    </source>
</evidence>
<dbReference type="EMBL" id="VCIW01000035">
    <property type="protein sequence ID" value="TLS48476.1"/>
    <property type="molecule type" value="Genomic_DNA"/>
</dbReference>
<feature type="region of interest" description="Disordered" evidence="8">
    <location>
        <begin position="24"/>
        <end position="120"/>
    </location>
</feature>
<protein>
    <recommendedName>
        <fullName evidence="10">Blue (type 1) copper domain-containing protein</fullName>
    </recommendedName>
</protein>
<organism evidence="11 12">
    <name type="scientific">Paenibacillus antri</name>
    <dbReference type="NCBI Taxonomy" id="2582848"/>
    <lineage>
        <taxon>Bacteria</taxon>
        <taxon>Bacillati</taxon>
        <taxon>Bacillota</taxon>
        <taxon>Bacilli</taxon>
        <taxon>Bacillales</taxon>
        <taxon>Paenibacillaceae</taxon>
        <taxon>Paenibacillus</taxon>
    </lineage>
</organism>
<dbReference type="GO" id="GO:0005507">
    <property type="term" value="F:copper ion binding"/>
    <property type="evidence" value="ECO:0007669"/>
    <property type="project" value="InterPro"/>
</dbReference>
<dbReference type="OrthoDB" id="680163at2"/>
<evidence type="ECO:0000256" key="3">
    <source>
        <dbReference type="ARBA" id="ARBA00022723"/>
    </source>
</evidence>
<dbReference type="Proteomes" id="UP000309676">
    <property type="component" value="Unassembled WGS sequence"/>
</dbReference>
<dbReference type="InterPro" id="IPR001235">
    <property type="entry name" value="Copper_blue_Plastocyanin"/>
</dbReference>
<dbReference type="AlphaFoldDB" id="A0A5R9G2F3"/>
<keyword evidence="12" id="KW-1185">Reference proteome</keyword>
<dbReference type="GO" id="GO:0042597">
    <property type="term" value="C:periplasmic space"/>
    <property type="evidence" value="ECO:0007669"/>
    <property type="project" value="UniProtKB-SubCell"/>
</dbReference>
<feature type="compositionally biased region" description="Pro residues" evidence="8">
    <location>
        <begin position="107"/>
        <end position="119"/>
    </location>
</feature>
<feature type="binding site" evidence="7">
    <location>
        <position position="193"/>
    </location>
    <ligand>
        <name>Cu cation</name>
        <dbReference type="ChEBI" id="CHEBI:23378"/>
    </ligand>
</feature>
<dbReference type="SUPFAM" id="SSF49503">
    <property type="entry name" value="Cupredoxins"/>
    <property type="match status" value="1"/>
</dbReference>
<dbReference type="PANTHER" id="PTHR36507">
    <property type="entry name" value="BLL1555 PROTEIN"/>
    <property type="match status" value="1"/>
</dbReference>
<feature type="binding site" evidence="7">
    <location>
        <position position="196"/>
    </location>
    <ligand>
        <name>Cu cation</name>
        <dbReference type="ChEBI" id="CHEBI:23378"/>
    </ligand>
</feature>
<name>A0A5R9G2F3_9BACL</name>
<gene>
    <name evidence="11" type="ORF">FE782_30540</name>
</gene>
<keyword evidence="2" id="KW-0813">Transport</keyword>
<comment type="caution">
    <text evidence="11">The sequence shown here is derived from an EMBL/GenBank/DDBJ whole genome shotgun (WGS) entry which is preliminary data.</text>
</comment>
<feature type="binding site" evidence="7">
    <location>
        <position position="190"/>
    </location>
    <ligand>
        <name>Cu cation</name>
        <dbReference type="ChEBI" id="CHEBI:23378"/>
    </ligand>
</feature>
<keyword evidence="6 7" id="KW-0186">Copper</keyword>
<dbReference type="PROSITE" id="PS51257">
    <property type="entry name" value="PROKAR_LIPOPROTEIN"/>
    <property type="match status" value="1"/>
</dbReference>
<evidence type="ECO:0000256" key="2">
    <source>
        <dbReference type="ARBA" id="ARBA00022448"/>
    </source>
</evidence>
<feature type="compositionally biased region" description="Acidic residues" evidence="8">
    <location>
        <begin position="88"/>
        <end position="99"/>
    </location>
</feature>
<feature type="compositionally biased region" description="Low complexity" evidence="8">
    <location>
        <begin position="60"/>
        <end position="77"/>
    </location>
</feature>
<dbReference type="InterPro" id="IPR035668">
    <property type="entry name" value="Amicyanin"/>
</dbReference>
<dbReference type="InterPro" id="IPR000923">
    <property type="entry name" value="BlueCu_1"/>
</dbReference>
<proteinExistence type="predicted"/>
<feature type="domain" description="Blue (type 1) copper" evidence="10">
    <location>
        <begin position="125"/>
        <end position="203"/>
    </location>
</feature>
<keyword evidence="3 7" id="KW-0479">Metal-binding</keyword>
<dbReference type="CDD" id="cd13921">
    <property type="entry name" value="Amicyanin"/>
    <property type="match status" value="1"/>
</dbReference>
<evidence type="ECO:0000256" key="9">
    <source>
        <dbReference type="SAM" id="SignalP"/>
    </source>
</evidence>
<evidence type="ECO:0000256" key="7">
    <source>
        <dbReference type="PIRSR" id="PIRSR602386-1"/>
    </source>
</evidence>
<dbReference type="PRINTS" id="PR00156">
    <property type="entry name" value="COPPERBLUE"/>
</dbReference>
<evidence type="ECO:0000259" key="10">
    <source>
        <dbReference type="Pfam" id="PF00127"/>
    </source>
</evidence>
<evidence type="ECO:0000313" key="12">
    <source>
        <dbReference type="Proteomes" id="UP000309676"/>
    </source>
</evidence>
<dbReference type="PANTHER" id="PTHR36507:SF1">
    <property type="entry name" value="BLL1555 PROTEIN"/>
    <property type="match status" value="1"/>
</dbReference>
<dbReference type="GO" id="GO:0009055">
    <property type="term" value="F:electron transfer activity"/>
    <property type="evidence" value="ECO:0007669"/>
    <property type="project" value="InterPro"/>
</dbReference>
<comment type="cofactor">
    <cofactor evidence="7">
        <name>Cu cation</name>
        <dbReference type="ChEBI" id="CHEBI:23378"/>
    </cofactor>
    <text evidence="7">Binds 1 copper ion per subunit.</text>
</comment>
<accession>A0A5R9G2F3</accession>
<evidence type="ECO:0000256" key="8">
    <source>
        <dbReference type="SAM" id="MobiDB-lite"/>
    </source>
</evidence>
<dbReference type="InterPro" id="IPR002386">
    <property type="entry name" value="Amicyanin/Pseudoazurin"/>
</dbReference>
<evidence type="ECO:0000256" key="4">
    <source>
        <dbReference type="ARBA" id="ARBA00022764"/>
    </source>
</evidence>